<dbReference type="EMBL" id="UINC01089395">
    <property type="protein sequence ID" value="SVC40452.1"/>
    <property type="molecule type" value="Genomic_DNA"/>
</dbReference>
<evidence type="ECO:0000256" key="4">
    <source>
        <dbReference type="ARBA" id="ARBA00022490"/>
    </source>
</evidence>
<dbReference type="GO" id="GO:0051087">
    <property type="term" value="F:protein-folding chaperone binding"/>
    <property type="evidence" value="ECO:0007669"/>
    <property type="project" value="InterPro"/>
</dbReference>
<dbReference type="Gene3D" id="3.90.20.20">
    <property type="match status" value="1"/>
</dbReference>
<dbReference type="Gene3D" id="2.30.22.10">
    <property type="entry name" value="Head domain of nucleotide exchange factor GrpE"/>
    <property type="match status" value="1"/>
</dbReference>
<dbReference type="InterPro" id="IPR009012">
    <property type="entry name" value="GrpE_head"/>
</dbReference>
<dbReference type="FunFam" id="2.30.22.10:FF:000001">
    <property type="entry name" value="Protein GrpE"/>
    <property type="match status" value="1"/>
</dbReference>
<comment type="similarity">
    <text evidence="2">Belongs to the GrpE family.</text>
</comment>
<dbReference type="PANTHER" id="PTHR21237:SF23">
    <property type="entry name" value="GRPE PROTEIN HOMOLOG, MITOCHONDRIAL"/>
    <property type="match status" value="1"/>
</dbReference>
<evidence type="ECO:0000256" key="7">
    <source>
        <dbReference type="SAM" id="Coils"/>
    </source>
</evidence>
<dbReference type="GO" id="GO:0051082">
    <property type="term" value="F:unfolded protein binding"/>
    <property type="evidence" value="ECO:0007669"/>
    <property type="project" value="TreeGrafter"/>
</dbReference>
<dbReference type="GO" id="GO:0005737">
    <property type="term" value="C:cytoplasm"/>
    <property type="evidence" value="ECO:0007669"/>
    <property type="project" value="UniProtKB-SubCell"/>
</dbReference>
<evidence type="ECO:0000256" key="2">
    <source>
        <dbReference type="ARBA" id="ARBA00009054"/>
    </source>
</evidence>
<proteinExistence type="inferred from homology"/>
<dbReference type="PROSITE" id="PS01071">
    <property type="entry name" value="GRPE"/>
    <property type="match status" value="1"/>
</dbReference>
<dbReference type="PANTHER" id="PTHR21237">
    <property type="entry name" value="GRPE PROTEIN"/>
    <property type="match status" value="1"/>
</dbReference>
<evidence type="ECO:0000313" key="9">
    <source>
        <dbReference type="EMBL" id="SVC40452.1"/>
    </source>
</evidence>
<dbReference type="SUPFAM" id="SSF58014">
    <property type="entry name" value="Coiled-coil domain of nucleotide exchange factor GrpE"/>
    <property type="match status" value="1"/>
</dbReference>
<comment type="subcellular location">
    <subcellularLocation>
        <location evidence="1">Cytoplasm</location>
    </subcellularLocation>
</comment>
<protein>
    <recommendedName>
        <fullName evidence="10">Nucleotide exchange factor GrpE</fullName>
    </recommendedName>
</protein>
<dbReference type="GO" id="GO:0006457">
    <property type="term" value="P:protein folding"/>
    <property type="evidence" value="ECO:0007669"/>
    <property type="project" value="InterPro"/>
</dbReference>
<evidence type="ECO:0000256" key="3">
    <source>
        <dbReference type="ARBA" id="ARBA00011738"/>
    </source>
</evidence>
<evidence type="ECO:0000256" key="1">
    <source>
        <dbReference type="ARBA" id="ARBA00004496"/>
    </source>
</evidence>
<dbReference type="PRINTS" id="PR00773">
    <property type="entry name" value="GRPEPROTEIN"/>
</dbReference>
<dbReference type="SUPFAM" id="SSF51064">
    <property type="entry name" value="Head domain of nucleotide exchange factor GrpE"/>
    <property type="match status" value="1"/>
</dbReference>
<evidence type="ECO:0000256" key="8">
    <source>
        <dbReference type="SAM" id="MobiDB-lite"/>
    </source>
</evidence>
<keyword evidence="4" id="KW-0963">Cytoplasm</keyword>
<evidence type="ECO:0008006" key="10">
    <source>
        <dbReference type="Google" id="ProtNLM"/>
    </source>
</evidence>
<dbReference type="GO" id="GO:0042803">
    <property type="term" value="F:protein homodimerization activity"/>
    <property type="evidence" value="ECO:0007669"/>
    <property type="project" value="InterPro"/>
</dbReference>
<dbReference type="InterPro" id="IPR000740">
    <property type="entry name" value="GrpE"/>
</dbReference>
<dbReference type="AlphaFoldDB" id="A0A382LZG1"/>
<sequence length="199" mass="22879">MNKDSIDETPSEDEIADPNCVSDNEETTLSRETFEEALREKEQFRSIAQRAQADLVNYRQRASQELEESRRTVQFGILSRFIGIADDLSRAIDNLPDDADETWIEGISLVARNLSNSLEIEGVQKIEAIGEQFDPYRHEAIMYEERCDEEEGTIVSVIQDGYKLNDRILRPARVVVAQAKNLQEEQIDPEKQEDEQEEN</sequence>
<comment type="subunit">
    <text evidence="3">Homodimer.</text>
</comment>
<dbReference type="HAMAP" id="MF_01151">
    <property type="entry name" value="GrpE"/>
    <property type="match status" value="1"/>
</dbReference>
<accession>A0A382LZG1</accession>
<evidence type="ECO:0000256" key="6">
    <source>
        <dbReference type="ARBA" id="ARBA00023186"/>
    </source>
</evidence>
<keyword evidence="6" id="KW-0143">Chaperone</keyword>
<organism evidence="9">
    <name type="scientific">marine metagenome</name>
    <dbReference type="NCBI Taxonomy" id="408172"/>
    <lineage>
        <taxon>unclassified sequences</taxon>
        <taxon>metagenomes</taxon>
        <taxon>ecological metagenomes</taxon>
    </lineage>
</organism>
<keyword evidence="5" id="KW-0346">Stress response</keyword>
<reference evidence="9" key="1">
    <citation type="submission" date="2018-05" db="EMBL/GenBank/DDBJ databases">
        <authorList>
            <person name="Lanie J.A."/>
            <person name="Ng W.-L."/>
            <person name="Kazmierczak K.M."/>
            <person name="Andrzejewski T.M."/>
            <person name="Davidsen T.M."/>
            <person name="Wayne K.J."/>
            <person name="Tettelin H."/>
            <person name="Glass J.I."/>
            <person name="Rusch D."/>
            <person name="Podicherti R."/>
            <person name="Tsui H.-C.T."/>
            <person name="Winkler M.E."/>
        </authorList>
    </citation>
    <scope>NUCLEOTIDE SEQUENCE</scope>
</reference>
<dbReference type="Pfam" id="PF01025">
    <property type="entry name" value="GrpE"/>
    <property type="match status" value="1"/>
</dbReference>
<dbReference type="InterPro" id="IPR013805">
    <property type="entry name" value="GrpE_CC"/>
</dbReference>
<feature type="coiled-coil region" evidence="7">
    <location>
        <begin position="34"/>
        <end position="68"/>
    </location>
</feature>
<gene>
    <name evidence="9" type="ORF">METZ01_LOCUS293306</name>
</gene>
<keyword evidence="7" id="KW-0175">Coiled coil</keyword>
<name>A0A382LZG1_9ZZZZ</name>
<dbReference type="GO" id="GO:0000774">
    <property type="term" value="F:adenyl-nucleotide exchange factor activity"/>
    <property type="evidence" value="ECO:0007669"/>
    <property type="project" value="InterPro"/>
</dbReference>
<evidence type="ECO:0000256" key="5">
    <source>
        <dbReference type="ARBA" id="ARBA00023016"/>
    </source>
</evidence>
<feature type="region of interest" description="Disordered" evidence="8">
    <location>
        <begin position="1"/>
        <end position="30"/>
    </location>
</feature>
<dbReference type="CDD" id="cd00446">
    <property type="entry name" value="GrpE"/>
    <property type="match status" value="1"/>
</dbReference>
<feature type="compositionally biased region" description="Acidic residues" evidence="8">
    <location>
        <begin position="7"/>
        <end position="16"/>
    </location>
</feature>